<dbReference type="PANTHER" id="PTHR10857:SF106">
    <property type="entry name" value="C2 DOMAIN-CONTAINING PROTEIN"/>
    <property type="match status" value="1"/>
</dbReference>
<sequence length="173" mass="20245">MSEVELRIAIKNIPGLDILSQSNPQVFLFLQKSHRIWDEYPHCKMEIVRNNNNPRFTMPLILNYHFEELQKIKLVVVDDNPAQEFVDKFITDLGSILGYLTRRVGEKRGKIIIVAREVCNENSRKYKFNISGYNIPISSLISKEKTYYEIVRIIEETEFSIYRSIPSSSKNSE</sequence>
<dbReference type="InterPro" id="IPR045052">
    <property type="entry name" value="Copine"/>
</dbReference>
<protein>
    <submittedName>
        <fullName evidence="2">2284_t:CDS:1</fullName>
    </submittedName>
</protein>
<evidence type="ECO:0000313" key="3">
    <source>
        <dbReference type="Proteomes" id="UP000789901"/>
    </source>
</evidence>
<dbReference type="SUPFAM" id="SSF49562">
    <property type="entry name" value="C2 domain (Calcium/lipid-binding domain, CaLB)"/>
    <property type="match status" value="1"/>
</dbReference>
<organism evidence="2 3">
    <name type="scientific">Gigaspora margarita</name>
    <dbReference type="NCBI Taxonomy" id="4874"/>
    <lineage>
        <taxon>Eukaryota</taxon>
        <taxon>Fungi</taxon>
        <taxon>Fungi incertae sedis</taxon>
        <taxon>Mucoromycota</taxon>
        <taxon>Glomeromycotina</taxon>
        <taxon>Glomeromycetes</taxon>
        <taxon>Diversisporales</taxon>
        <taxon>Gigasporaceae</taxon>
        <taxon>Gigaspora</taxon>
    </lineage>
</organism>
<evidence type="ECO:0000313" key="2">
    <source>
        <dbReference type="EMBL" id="CAG8622130.1"/>
    </source>
</evidence>
<gene>
    <name evidence="2" type="ORF">GMARGA_LOCUS7896</name>
</gene>
<accession>A0ABN7UKY1</accession>
<dbReference type="Gene3D" id="2.60.40.150">
    <property type="entry name" value="C2 domain"/>
    <property type="match status" value="1"/>
</dbReference>
<feature type="domain" description="C2" evidence="1">
    <location>
        <begin position="1"/>
        <end position="108"/>
    </location>
</feature>
<reference evidence="2 3" key="1">
    <citation type="submission" date="2021-06" db="EMBL/GenBank/DDBJ databases">
        <authorList>
            <person name="Kallberg Y."/>
            <person name="Tangrot J."/>
            <person name="Rosling A."/>
        </authorList>
    </citation>
    <scope>NUCLEOTIDE SEQUENCE [LARGE SCALE GENOMIC DNA]</scope>
    <source>
        <strain evidence="2 3">120-4 pot B 10/14</strain>
    </source>
</reference>
<dbReference type="InterPro" id="IPR035892">
    <property type="entry name" value="C2_domain_sf"/>
</dbReference>
<dbReference type="PROSITE" id="PS50004">
    <property type="entry name" value="C2"/>
    <property type="match status" value="1"/>
</dbReference>
<proteinExistence type="predicted"/>
<dbReference type="Proteomes" id="UP000789901">
    <property type="component" value="Unassembled WGS sequence"/>
</dbReference>
<dbReference type="InterPro" id="IPR000008">
    <property type="entry name" value="C2_dom"/>
</dbReference>
<evidence type="ECO:0000259" key="1">
    <source>
        <dbReference type="PROSITE" id="PS50004"/>
    </source>
</evidence>
<name>A0ABN7UKY1_GIGMA</name>
<dbReference type="EMBL" id="CAJVQB010003941">
    <property type="protein sequence ID" value="CAG8622130.1"/>
    <property type="molecule type" value="Genomic_DNA"/>
</dbReference>
<comment type="caution">
    <text evidence="2">The sequence shown here is derived from an EMBL/GenBank/DDBJ whole genome shotgun (WGS) entry which is preliminary data.</text>
</comment>
<keyword evidence="3" id="KW-1185">Reference proteome</keyword>
<dbReference type="PANTHER" id="PTHR10857">
    <property type="entry name" value="COPINE"/>
    <property type="match status" value="1"/>
</dbReference>